<comment type="caution">
    <text evidence="2">The sequence shown here is derived from an EMBL/GenBank/DDBJ whole genome shotgun (WGS) entry which is preliminary data.</text>
</comment>
<proteinExistence type="predicted"/>
<gene>
    <name evidence="2" type="ORF">PGLA2088_LOCUS11488</name>
</gene>
<evidence type="ECO:0000313" key="3">
    <source>
        <dbReference type="Proteomes" id="UP000626109"/>
    </source>
</evidence>
<accession>A0A813IU71</accession>
<evidence type="ECO:0000313" key="2">
    <source>
        <dbReference type="EMBL" id="CAE8655212.1"/>
    </source>
</evidence>
<feature type="compositionally biased region" description="Basic and acidic residues" evidence="1">
    <location>
        <begin position="109"/>
        <end position="136"/>
    </location>
</feature>
<dbReference type="EMBL" id="CAJNNW010013293">
    <property type="protein sequence ID" value="CAE8655212.1"/>
    <property type="molecule type" value="Genomic_DNA"/>
</dbReference>
<reference evidence="2" key="1">
    <citation type="submission" date="2021-02" db="EMBL/GenBank/DDBJ databases">
        <authorList>
            <person name="Dougan E. K."/>
            <person name="Rhodes N."/>
            <person name="Thang M."/>
            <person name="Chan C."/>
        </authorList>
    </citation>
    <scope>NUCLEOTIDE SEQUENCE</scope>
</reference>
<feature type="region of interest" description="Disordered" evidence="1">
    <location>
        <begin position="57"/>
        <end position="136"/>
    </location>
</feature>
<feature type="compositionally biased region" description="Basic and acidic residues" evidence="1">
    <location>
        <begin position="71"/>
        <end position="100"/>
    </location>
</feature>
<name>A0A813IU71_POLGL</name>
<evidence type="ECO:0000256" key="1">
    <source>
        <dbReference type="SAM" id="MobiDB-lite"/>
    </source>
</evidence>
<dbReference type="AlphaFoldDB" id="A0A813IU71"/>
<protein>
    <submittedName>
        <fullName evidence="2">Uncharacterized protein</fullName>
    </submittedName>
</protein>
<feature type="non-terminal residue" evidence="2">
    <location>
        <position position="136"/>
    </location>
</feature>
<dbReference type="Proteomes" id="UP000626109">
    <property type="component" value="Unassembled WGS sequence"/>
</dbReference>
<organism evidence="2 3">
    <name type="scientific">Polarella glacialis</name>
    <name type="common">Dinoflagellate</name>
    <dbReference type="NCBI Taxonomy" id="89957"/>
    <lineage>
        <taxon>Eukaryota</taxon>
        <taxon>Sar</taxon>
        <taxon>Alveolata</taxon>
        <taxon>Dinophyceae</taxon>
        <taxon>Suessiales</taxon>
        <taxon>Suessiaceae</taxon>
        <taxon>Polarella</taxon>
    </lineage>
</organism>
<sequence length="136" mass="15134">DKREDPDGDLVKLGKWLERSNKPSSLLMMMLRDLRDGKPVKEPEYAAAIGSKVHEVEIKKERRASSRSRSRRQDRGSDQARGGRHDRGRDDRGGRRDDRGGGGGGSGGGDRDRDRKRSPERRGGGGGGGDRDRDRR</sequence>